<dbReference type="Gene3D" id="3.40.50.1820">
    <property type="entry name" value="alpha/beta hydrolase"/>
    <property type="match status" value="1"/>
</dbReference>
<dbReference type="AlphaFoldDB" id="A0A848M7B4"/>
<dbReference type="SUPFAM" id="SSF53474">
    <property type="entry name" value="alpha/beta-Hydrolases"/>
    <property type="match status" value="1"/>
</dbReference>
<evidence type="ECO:0000313" key="1">
    <source>
        <dbReference type="EMBL" id="NMO96575.1"/>
    </source>
</evidence>
<evidence type="ECO:0000313" key="2">
    <source>
        <dbReference type="Proteomes" id="UP000565468"/>
    </source>
</evidence>
<protein>
    <submittedName>
        <fullName evidence="1">Uncharacterized protein</fullName>
    </submittedName>
</protein>
<organism evidence="1 2">
    <name type="scientific">Paenibacillus lemnae</name>
    <dbReference type="NCBI Taxonomy" id="1330551"/>
    <lineage>
        <taxon>Bacteria</taxon>
        <taxon>Bacillati</taxon>
        <taxon>Bacillota</taxon>
        <taxon>Bacilli</taxon>
        <taxon>Bacillales</taxon>
        <taxon>Paenibacillaceae</taxon>
        <taxon>Paenibacillus</taxon>
    </lineage>
</organism>
<gene>
    <name evidence="1" type="ORF">HII30_12410</name>
</gene>
<keyword evidence="2" id="KW-1185">Reference proteome</keyword>
<comment type="caution">
    <text evidence="1">The sequence shown here is derived from an EMBL/GenBank/DDBJ whole genome shotgun (WGS) entry which is preliminary data.</text>
</comment>
<proteinExistence type="predicted"/>
<sequence>MYNYENKEWFERPLKTLEDEGRKTLHELLVDMGDHTFNYEKYLHSKQGEHFLFHNQLLVKYTHGMDKGVLDFWKHYGKGLVKEIHDTDTDTPWVSYVPVSAYLPENKDRKYPYLFQMNRKTDFIAESYGHAFVCAEEEVILVYPYVQPGAPFKLSLASEGRKMPSSDIYLKILDKSMEQLPVDRSRVYLTGFSSPGFRAVALACERPSLFAGIMLNSFLLPFIWDLPSEKKMAEMAACKLPIINIAGLCDYGQPYPVYQSQSGETNNGLDHNRTSEEAISRPNMWFRINDCPAVTLDEALATRDYGEDRRAEREVGIPASEAATVIIDDTNHYFADIESRDGIIRTRFIAVDNCPHWMHGSFARIQWDFVKHFSRDVSTGNSIFDGTPAPFDKY</sequence>
<reference evidence="1 2" key="1">
    <citation type="submission" date="2020-04" db="EMBL/GenBank/DDBJ databases">
        <title>Paenibacillus algicola sp. nov., a novel marine bacterium producing alginate lyase.</title>
        <authorList>
            <person name="Huang H."/>
        </authorList>
    </citation>
    <scope>NUCLEOTIDE SEQUENCE [LARGE SCALE GENOMIC DNA]</scope>
    <source>
        <strain evidence="1 2">L7-75</strain>
    </source>
</reference>
<dbReference type="EMBL" id="JABBPN010000010">
    <property type="protein sequence ID" value="NMO96575.1"/>
    <property type="molecule type" value="Genomic_DNA"/>
</dbReference>
<accession>A0A848M7B4</accession>
<name>A0A848M7B4_PAELE</name>
<dbReference type="Proteomes" id="UP000565468">
    <property type="component" value="Unassembled WGS sequence"/>
</dbReference>
<dbReference type="InterPro" id="IPR029058">
    <property type="entry name" value="AB_hydrolase_fold"/>
</dbReference>
<dbReference type="RefSeq" id="WP_169505355.1">
    <property type="nucleotide sequence ID" value="NZ_JABBPN010000010.1"/>
</dbReference>